<protein>
    <submittedName>
        <fullName evidence="2">M23 family metallopeptidase</fullName>
        <ecNumber evidence="2">3.4.-.-</ecNumber>
    </submittedName>
</protein>
<dbReference type="Pfam" id="PF01551">
    <property type="entry name" value="Peptidase_M23"/>
    <property type="match status" value="1"/>
</dbReference>
<dbReference type="PANTHER" id="PTHR21666">
    <property type="entry name" value="PEPTIDASE-RELATED"/>
    <property type="match status" value="1"/>
</dbReference>
<dbReference type="Gene3D" id="2.70.70.10">
    <property type="entry name" value="Glucose Permease (Domain IIA)"/>
    <property type="match status" value="1"/>
</dbReference>
<dbReference type="SUPFAM" id="SSF51261">
    <property type="entry name" value="Duplicated hybrid motif"/>
    <property type="match status" value="1"/>
</dbReference>
<evidence type="ECO:0000313" key="2">
    <source>
        <dbReference type="EMBL" id="XBH18332.1"/>
    </source>
</evidence>
<keyword evidence="2" id="KW-0378">Hydrolase</keyword>
<feature type="domain" description="M23ase beta-sheet core" evidence="1">
    <location>
        <begin position="186"/>
        <end position="280"/>
    </location>
</feature>
<reference evidence="2" key="1">
    <citation type="submission" date="2023-03" db="EMBL/GenBank/DDBJ databases">
        <title>Edaphobacter sp.</title>
        <authorList>
            <person name="Huber K.J."/>
            <person name="Papendorf J."/>
            <person name="Pilke C."/>
            <person name="Bunk B."/>
            <person name="Sproeer C."/>
            <person name="Pester M."/>
        </authorList>
    </citation>
    <scope>NUCLEOTIDE SEQUENCE</scope>
    <source>
        <strain evidence="2">DSM 110680</strain>
    </source>
</reference>
<dbReference type="Gene3D" id="2.60.40.1590">
    <property type="entry name" value="Peptidoglycan hydrolase domains"/>
    <property type="match status" value="1"/>
</dbReference>
<accession>A0AAU7DMN7</accession>
<organism evidence="2">
    <name type="scientific">Telmatobacter sp. DSM 110680</name>
    <dbReference type="NCBI Taxonomy" id="3036704"/>
    <lineage>
        <taxon>Bacteria</taxon>
        <taxon>Pseudomonadati</taxon>
        <taxon>Acidobacteriota</taxon>
        <taxon>Terriglobia</taxon>
        <taxon>Terriglobales</taxon>
        <taxon>Acidobacteriaceae</taxon>
        <taxon>Telmatobacter</taxon>
    </lineage>
</organism>
<name>A0AAU7DMN7_9BACT</name>
<dbReference type="EMBL" id="CP121196">
    <property type="protein sequence ID" value="XBH18332.1"/>
    <property type="molecule type" value="Genomic_DNA"/>
</dbReference>
<dbReference type="InterPro" id="IPR016047">
    <property type="entry name" value="M23ase_b-sheet_dom"/>
</dbReference>
<dbReference type="InterPro" id="IPR050570">
    <property type="entry name" value="Cell_wall_metabolism_enzyme"/>
</dbReference>
<dbReference type="CDD" id="cd12797">
    <property type="entry name" value="M23_peptidase"/>
    <property type="match status" value="1"/>
</dbReference>
<dbReference type="AlphaFoldDB" id="A0AAU7DMN7"/>
<proteinExistence type="predicted"/>
<evidence type="ECO:0000259" key="1">
    <source>
        <dbReference type="Pfam" id="PF01551"/>
    </source>
</evidence>
<dbReference type="EC" id="3.4.-.-" evidence="2"/>
<dbReference type="RefSeq" id="WP_348263556.1">
    <property type="nucleotide sequence ID" value="NZ_CP121196.1"/>
</dbReference>
<sequence length="292" mass="31534">MTGSRVLRLTCLLALTTIGTYAQRLGMRSAVSLTPTIVEAGSPELIVISMPNAKSIYGEWLGKKIEFFQRGEKWVALAGVDVEAPPGTTTLKITGETSSGEIDLSQTVEIHPAHYRTGALTVPPKFVEPGPDEQKVIAADAEIKTRVFASSVAEPLWHGSFRAPVLAKPTDSFGTRRMFNGKLASVHKGMDFRAAKGTVVRASNSGVVVLARPLYYEGNCVIIDHGLGLYTLSMHFSRIDVHEGQHVIAGDKLGLSGATGRVTGPHLHWAVRWEGAYLDPGKLLRLNLNAIK</sequence>
<gene>
    <name evidence="2" type="ORF">P8935_03130</name>
</gene>
<dbReference type="GO" id="GO:0004222">
    <property type="term" value="F:metalloendopeptidase activity"/>
    <property type="evidence" value="ECO:0007669"/>
    <property type="project" value="TreeGrafter"/>
</dbReference>
<dbReference type="PANTHER" id="PTHR21666:SF270">
    <property type="entry name" value="MUREIN HYDROLASE ACTIVATOR ENVC"/>
    <property type="match status" value="1"/>
</dbReference>
<dbReference type="InterPro" id="IPR011055">
    <property type="entry name" value="Dup_hybrid_motif"/>
</dbReference>